<name>A0A7J7MYJ4_9MAGN</name>
<evidence type="ECO:0000256" key="1">
    <source>
        <dbReference type="SAM" id="SignalP"/>
    </source>
</evidence>
<dbReference type="Proteomes" id="UP000541444">
    <property type="component" value="Unassembled WGS sequence"/>
</dbReference>
<dbReference type="PANTHER" id="PTHR31354:SF7">
    <property type="entry name" value="OS09G0392000 PROTEIN"/>
    <property type="match status" value="1"/>
</dbReference>
<dbReference type="OrthoDB" id="1847654at2759"/>
<organism evidence="2 3">
    <name type="scientific">Kingdonia uniflora</name>
    <dbReference type="NCBI Taxonomy" id="39325"/>
    <lineage>
        <taxon>Eukaryota</taxon>
        <taxon>Viridiplantae</taxon>
        <taxon>Streptophyta</taxon>
        <taxon>Embryophyta</taxon>
        <taxon>Tracheophyta</taxon>
        <taxon>Spermatophyta</taxon>
        <taxon>Magnoliopsida</taxon>
        <taxon>Ranunculales</taxon>
        <taxon>Circaeasteraceae</taxon>
        <taxon>Kingdonia</taxon>
    </lineage>
</organism>
<comment type="caution">
    <text evidence="2">The sequence shown here is derived from an EMBL/GenBank/DDBJ whole genome shotgun (WGS) entry which is preliminary data.</text>
</comment>
<dbReference type="EMBL" id="JACGCM010001183">
    <property type="protein sequence ID" value="KAF6159832.1"/>
    <property type="molecule type" value="Genomic_DNA"/>
</dbReference>
<protein>
    <submittedName>
        <fullName evidence="2">Uncharacterized protein</fullName>
    </submittedName>
</protein>
<sequence length="519" mass="58619">MAMLLVLLCVLGLAFDSSHALKVPFRINDVLPMLPRTISWPVLNNLHSAVDLLPSFVGTVSPNNGSIDWKGACFYENEARFEFTEGNRGEQGLGGGVIHLTTSAAHSWTCMDLYVFATPYRITWDYYFSARDHTLEIESWEEPAELEYVKQHGISVFLMPSGMLGTLQSLMDVLPLFSNSKWGQNSNTAFLKKHMGASFESRAMPWQATINPEDVHSGDFLALSKIRGRWGGFETLEKWVTGAFAGHTAVCLKDESGNLWVGESGHENEKGEEIIVVISWEEWWQLQLKDNSNPHIALFPLHPNLRAKFNATAAWDYARSMSGKPYGYHNMIFSWIDTIADNYPPPLDSHVVLSVMSMWARVQPAYAANMWNEALNKRLGTEGLDLHGILVETEKRGITFDELLTIPEQDDWVYSDGKSTSCVAFVLEMYKEAGIFGPIVSSIQVTEFTIRDAYMLKIFENNQTRLPGWCNNGNSQLPFCQILGEYRMEFPLYNTLGPYSKMNELCPSLPPTYERPRSC</sequence>
<keyword evidence="1" id="KW-0732">Signal</keyword>
<proteinExistence type="predicted"/>
<reference evidence="2 3" key="1">
    <citation type="journal article" date="2020" name="IScience">
        <title>Genome Sequencing of the Endangered Kingdonia uniflora (Circaeasteraceae, Ranunculales) Reveals Potential Mechanisms of Evolutionary Specialization.</title>
        <authorList>
            <person name="Sun Y."/>
            <person name="Deng T."/>
            <person name="Zhang A."/>
            <person name="Moore M.J."/>
            <person name="Landis J.B."/>
            <person name="Lin N."/>
            <person name="Zhang H."/>
            <person name="Zhang X."/>
            <person name="Huang J."/>
            <person name="Zhang X."/>
            <person name="Sun H."/>
            <person name="Wang H."/>
        </authorList>
    </citation>
    <scope>NUCLEOTIDE SEQUENCE [LARGE SCALE GENOMIC DNA]</scope>
    <source>
        <strain evidence="2">TB1705</strain>
        <tissue evidence="2">Leaf</tissue>
    </source>
</reference>
<evidence type="ECO:0000313" key="2">
    <source>
        <dbReference type="EMBL" id="KAF6159832.1"/>
    </source>
</evidence>
<evidence type="ECO:0000313" key="3">
    <source>
        <dbReference type="Proteomes" id="UP000541444"/>
    </source>
</evidence>
<accession>A0A7J7MYJ4</accession>
<feature type="signal peptide" evidence="1">
    <location>
        <begin position="1"/>
        <end position="20"/>
    </location>
</feature>
<dbReference type="Gene3D" id="3.90.1720.10">
    <property type="entry name" value="endopeptidase domain like (from Nostoc punctiforme)"/>
    <property type="match status" value="1"/>
</dbReference>
<keyword evidence="3" id="KW-1185">Reference proteome</keyword>
<dbReference type="AlphaFoldDB" id="A0A7J7MYJ4"/>
<dbReference type="PANTHER" id="PTHR31354">
    <property type="entry name" value="OS01G0793500 PROTEIN"/>
    <property type="match status" value="1"/>
</dbReference>
<feature type="chain" id="PRO_5029596223" evidence="1">
    <location>
        <begin position="21"/>
        <end position="519"/>
    </location>
</feature>
<gene>
    <name evidence="2" type="ORF">GIB67_032916</name>
</gene>